<protein>
    <submittedName>
        <fullName evidence="2">Uncharacterized protein</fullName>
    </submittedName>
</protein>
<dbReference type="EMBL" id="RQEY01000019">
    <property type="protein sequence ID" value="TGK37819.1"/>
    <property type="molecule type" value="Genomic_DNA"/>
</dbReference>
<gene>
    <name evidence="2" type="ORF">EHO65_15005</name>
</gene>
<comment type="caution">
    <text evidence="2">The sequence shown here is derived from an EMBL/GenBank/DDBJ whole genome shotgun (WGS) entry which is preliminary data.</text>
</comment>
<dbReference type="OrthoDB" id="345778at2"/>
<dbReference type="PROSITE" id="PS51257">
    <property type="entry name" value="PROKAR_LIPOPROTEIN"/>
    <property type="match status" value="1"/>
</dbReference>
<keyword evidence="3" id="KW-1185">Reference proteome</keyword>
<reference evidence="2" key="1">
    <citation type="journal article" date="2019" name="PLoS Negl. Trop. Dis.">
        <title>Revisiting the worldwide diversity of Leptospira species in the environment.</title>
        <authorList>
            <person name="Vincent A.T."/>
            <person name="Schiettekatte O."/>
            <person name="Bourhy P."/>
            <person name="Veyrier F.J."/>
            <person name="Picardeau M."/>
        </authorList>
    </citation>
    <scope>NUCLEOTIDE SEQUENCE [LARGE SCALE GENOMIC DNA]</scope>
    <source>
        <strain evidence="2">201800301</strain>
    </source>
</reference>
<feature type="transmembrane region" description="Helical" evidence="1">
    <location>
        <begin position="7"/>
        <end position="28"/>
    </location>
</feature>
<organism evidence="2 3">
    <name type="scientific">Leptospira andrefontaineae</name>
    <dbReference type="NCBI Taxonomy" id="2484976"/>
    <lineage>
        <taxon>Bacteria</taxon>
        <taxon>Pseudomonadati</taxon>
        <taxon>Spirochaetota</taxon>
        <taxon>Spirochaetia</taxon>
        <taxon>Leptospirales</taxon>
        <taxon>Leptospiraceae</taxon>
        <taxon>Leptospira</taxon>
    </lineage>
</organism>
<keyword evidence="1" id="KW-0472">Membrane</keyword>
<sequence>MPRALKILLIVIVSILILGGGCYLALWVQLQNKNSQAEENNEKAKLEAIDWSPGKNQSQAIEEAIRRGKECGYVPDIVCILGHYTFLSYSLKLTKQVPNLCNEVPDGIDTEKVALWRFNRCQSLAPEHPPMCANVIRAIEEHCRNVSQHKEK</sequence>
<evidence type="ECO:0000313" key="2">
    <source>
        <dbReference type="EMBL" id="TGK37819.1"/>
    </source>
</evidence>
<dbReference type="Proteomes" id="UP000298097">
    <property type="component" value="Unassembled WGS sequence"/>
</dbReference>
<proteinExistence type="predicted"/>
<dbReference type="RefSeq" id="WP_135775387.1">
    <property type="nucleotide sequence ID" value="NZ_RQEY01000019.1"/>
</dbReference>
<keyword evidence="1" id="KW-1133">Transmembrane helix</keyword>
<evidence type="ECO:0000256" key="1">
    <source>
        <dbReference type="SAM" id="Phobius"/>
    </source>
</evidence>
<keyword evidence="1" id="KW-0812">Transmembrane</keyword>
<evidence type="ECO:0000313" key="3">
    <source>
        <dbReference type="Proteomes" id="UP000298097"/>
    </source>
</evidence>
<dbReference type="AlphaFoldDB" id="A0A4R9H0I0"/>
<accession>A0A4R9H0I0</accession>
<name>A0A4R9H0I0_9LEPT</name>